<protein>
    <submittedName>
        <fullName evidence="1">Uncharacterized protein</fullName>
    </submittedName>
</protein>
<evidence type="ECO:0000313" key="1">
    <source>
        <dbReference type="EMBL" id="KAB2105292.1"/>
    </source>
</evidence>
<evidence type="ECO:0000313" key="2">
    <source>
        <dbReference type="Proteomes" id="UP000293547"/>
    </source>
</evidence>
<reference evidence="1 2" key="1">
    <citation type="journal article" date="2019" name="bioRxiv">
        <title>Genomics, evolutionary history and diagnostics of the Alternaria alternata species group including apple and Asian pear pathotypes.</title>
        <authorList>
            <person name="Armitage A.D."/>
            <person name="Cockerton H.M."/>
            <person name="Sreenivasaprasad S."/>
            <person name="Woodhall J.W."/>
            <person name="Lane C.R."/>
            <person name="Harrison R.J."/>
            <person name="Clarkson J.P."/>
        </authorList>
    </citation>
    <scope>NUCLEOTIDE SEQUENCE [LARGE SCALE GENOMIC DNA]</scope>
    <source>
        <strain evidence="1 2">FERA 650</strain>
    </source>
</reference>
<keyword evidence="2" id="KW-1185">Reference proteome</keyword>
<dbReference type="Proteomes" id="UP000293547">
    <property type="component" value="Unassembled WGS sequence"/>
</dbReference>
<organism evidence="1 2">
    <name type="scientific">Alternaria gaisen</name>
    <dbReference type="NCBI Taxonomy" id="167740"/>
    <lineage>
        <taxon>Eukaryota</taxon>
        <taxon>Fungi</taxon>
        <taxon>Dikarya</taxon>
        <taxon>Ascomycota</taxon>
        <taxon>Pezizomycotina</taxon>
        <taxon>Dothideomycetes</taxon>
        <taxon>Pleosporomycetidae</taxon>
        <taxon>Pleosporales</taxon>
        <taxon>Pleosporineae</taxon>
        <taxon>Pleosporaceae</taxon>
        <taxon>Alternaria</taxon>
        <taxon>Alternaria sect. Alternaria</taxon>
    </lineage>
</organism>
<proteinExistence type="predicted"/>
<comment type="caution">
    <text evidence="1">The sequence shown here is derived from an EMBL/GenBank/DDBJ whole genome shotgun (WGS) entry which is preliminary data.</text>
</comment>
<accession>A0ACB6FLK5</accession>
<dbReference type="EMBL" id="PDWZ02000006">
    <property type="protein sequence ID" value="KAB2105292.1"/>
    <property type="molecule type" value="Genomic_DNA"/>
</dbReference>
<gene>
    <name evidence="1" type="ORF">AG0111_0g7058</name>
</gene>
<sequence length="1012" mass="112108">MGNPKALLESKKSATDSTVDSSRSHQHPPLWLAAKNGKEYEVKELVLSTSEWRKTMKDPDGRTALWWAVSTGQARIAGLLLATGGFDVNERPDGHHGLLHEAVRANDIAVTKVLLGRGDLDVNIKDTSGFDNPNKQTPLHLATDRGLKEMVELLLLHPDIDVNPRDENGETPLHTAARKDRMEILVLLLAHPGIDVNSRDAGGGTLLHASATQGYMEILRLLLARPDVDVNFRDVVGDTPLHKAASKGHMEILVLLLAQANIDWAPRNGYGSTPLYQAARHGHEELVDALLDTPNSEAMFDIGLDKYGRSPLHAAALNGHRGVVRLLLSHNSTDPGLQDKHGEIPLHLAATHGHQHVVSELLATSGVEDMVNLQNTRGETPLHRAANYGHEGCVIKLTDYADVNAEDEMLRTPLHSAAKGEHHKVVEHLLKKSGILIHVSDKDGYTPLHLALRMGHESIARQLLKGSGLGKTPESTYRRALLSCATQTGNASMLKLLLERSEFNVVAADINALDEDGRTLLWSAAKRQNTHVMELLLTKDKATLSLLVQRGEASLVKVLLKAGYNVDTRDNLGRSALHIATILGHFDIAKSLVSFGASVDCKDGRGNTALRLAIKRKRCDFIDMLLERSTEITGIRTHEWLDAYGQEIPAAVYLKEELIGKKTISFIEAAVVPDTIRQMHNAPKIERRLILLANELPWQNGQLHPNIVPIRPNMLETSASSPSRSGKVRFSIATCFPAGFDKVTGNHFKVPDRGTCRITWSTSSTLNADGESRYEPTDYFSMLPSGNIPKNGLDFFAQFLSYLREVWLETCDLAEKHLAECRISQLEERGSNRELILRLAQNARTWADLRKILKEQTKTAQEFASNYSFRYNGNQGSDEVDMLLSDFTTTIGGRLDGLDQTVRDLLQLEFAWVSVNDAYRSISIATSAKRLSWITFIFLPAMFTSSLFGMNVNILKDNPDWRWFLLAAGICLVSTICGWLIFKYCPIESWIERKAGKRIQRVANVPVQVASP</sequence>
<name>A0ACB6FLK5_9PLEO</name>